<keyword evidence="10 12" id="KW-1133">Transmembrane helix</keyword>
<reference evidence="13 14" key="1">
    <citation type="submission" date="2024-07" db="EMBL/GenBank/DDBJ databases">
        <title>Luteimonas salilacus sp. nov., isolated from the shore soil of Salt Lake in Tibet of China.</title>
        <authorList>
            <person name="Zhang X."/>
            <person name="Li A."/>
        </authorList>
    </citation>
    <scope>NUCLEOTIDE SEQUENCE [LARGE SCALE GENOMIC DNA]</scope>
    <source>
        <strain evidence="13 14">B3-2-R+30</strain>
    </source>
</reference>
<dbReference type="RefSeq" id="WP_370562560.1">
    <property type="nucleotide sequence ID" value="NZ_JBFWIB010000002.1"/>
</dbReference>
<keyword evidence="5 12" id="KW-0813">Transport</keyword>
<dbReference type="InterPro" id="IPR007078">
    <property type="entry name" value="Haem_export_protD_CcmD"/>
</dbReference>
<evidence type="ECO:0000256" key="9">
    <source>
        <dbReference type="ARBA" id="ARBA00022748"/>
    </source>
</evidence>
<evidence type="ECO:0000256" key="12">
    <source>
        <dbReference type="RuleBase" id="RU363101"/>
    </source>
</evidence>
<keyword evidence="9 12" id="KW-0201">Cytochrome c-type biogenesis</keyword>
<evidence type="ECO:0000256" key="8">
    <source>
        <dbReference type="ARBA" id="ARBA00022692"/>
    </source>
</evidence>
<dbReference type="Proteomes" id="UP001566331">
    <property type="component" value="Unassembled WGS sequence"/>
</dbReference>
<name>A0ABV4HM94_9GAMM</name>
<evidence type="ECO:0000256" key="6">
    <source>
        <dbReference type="ARBA" id="ARBA00022475"/>
    </source>
</evidence>
<sequence>MTYGSYVLAAYLVFVVVLLWDFVAPRIRTRQLLRAVKLLAARRAAAAQSQDPSR</sequence>
<dbReference type="NCBIfam" id="TIGR03141">
    <property type="entry name" value="cytochro_ccmD"/>
    <property type="match status" value="1"/>
</dbReference>
<evidence type="ECO:0000256" key="2">
    <source>
        <dbReference type="ARBA" id="ARBA00004377"/>
    </source>
</evidence>
<dbReference type="Pfam" id="PF04995">
    <property type="entry name" value="CcmD"/>
    <property type="match status" value="1"/>
</dbReference>
<evidence type="ECO:0000256" key="10">
    <source>
        <dbReference type="ARBA" id="ARBA00022989"/>
    </source>
</evidence>
<keyword evidence="14" id="KW-1185">Reference proteome</keyword>
<accession>A0ABV4HM94</accession>
<keyword evidence="11 12" id="KW-0472">Membrane</keyword>
<evidence type="ECO:0000256" key="4">
    <source>
        <dbReference type="ARBA" id="ARBA00016461"/>
    </source>
</evidence>
<evidence type="ECO:0000313" key="13">
    <source>
        <dbReference type="EMBL" id="MEZ0473844.1"/>
    </source>
</evidence>
<comment type="subcellular location">
    <subcellularLocation>
        <location evidence="2 12">Cell inner membrane</location>
        <topology evidence="2 12">Single-pass membrane protein</topology>
    </subcellularLocation>
</comment>
<evidence type="ECO:0000256" key="11">
    <source>
        <dbReference type="ARBA" id="ARBA00023136"/>
    </source>
</evidence>
<organism evidence="13 14">
    <name type="scientific">Luteimonas salinilitoris</name>
    <dbReference type="NCBI Taxonomy" id="3237697"/>
    <lineage>
        <taxon>Bacteria</taxon>
        <taxon>Pseudomonadati</taxon>
        <taxon>Pseudomonadota</taxon>
        <taxon>Gammaproteobacteria</taxon>
        <taxon>Lysobacterales</taxon>
        <taxon>Lysobacteraceae</taxon>
        <taxon>Luteimonas</taxon>
    </lineage>
</organism>
<comment type="similarity">
    <text evidence="3 12">Belongs to the CcmD/CycX/HelD family.</text>
</comment>
<feature type="transmembrane region" description="Helical" evidence="12">
    <location>
        <begin position="6"/>
        <end position="24"/>
    </location>
</feature>
<keyword evidence="7 12" id="KW-0997">Cell inner membrane</keyword>
<comment type="caution">
    <text evidence="13">The sequence shown here is derived from an EMBL/GenBank/DDBJ whole genome shotgun (WGS) entry which is preliminary data.</text>
</comment>
<dbReference type="EMBL" id="JBFWIC010000004">
    <property type="protein sequence ID" value="MEZ0473844.1"/>
    <property type="molecule type" value="Genomic_DNA"/>
</dbReference>
<comment type="function">
    <text evidence="1 12">Required for the export of heme to the periplasm for the biogenesis of c-type cytochromes.</text>
</comment>
<evidence type="ECO:0000256" key="5">
    <source>
        <dbReference type="ARBA" id="ARBA00022448"/>
    </source>
</evidence>
<proteinExistence type="inferred from homology"/>
<keyword evidence="8 12" id="KW-0812">Transmembrane</keyword>
<evidence type="ECO:0000256" key="7">
    <source>
        <dbReference type="ARBA" id="ARBA00022519"/>
    </source>
</evidence>
<gene>
    <name evidence="13" type="primary">ccmD</name>
    <name evidence="13" type="ORF">AB6713_04325</name>
</gene>
<evidence type="ECO:0000256" key="1">
    <source>
        <dbReference type="ARBA" id="ARBA00002442"/>
    </source>
</evidence>
<evidence type="ECO:0000256" key="3">
    <source>
        <dbReference type="ARBA" id="ARBA00008741"/>
    </source>
</evidence>
<protein>
    <recommendedName>
        <fullName evidence="4 12">Heme exporter protein D</fullName>
    </recommendedName>
</protein>
<keyword evidence="6 12" id="KW-1003">Cell membrane</keyword>
<evidence type="ECO:0000313" key="14">
    <source>
        <dbReference type="Proteomes" id="UP001566331"/>
    </source>
</evidence>